<proteinExistence type="predicted"/>
<sequence length="113" mass="12993">MWAKSKVTIIKAFPVEQRLVPSVPPFPLSRKSSQVPHAKLRPSKRTKVFSHLSPDREKNQLTRGEQLRVGTVFCIFPFFQTIQNTRALFEKRKKKESGDAVAFEAKSVRLERA</sequence>
<name>A0A8D8AWX1_CULPI</name>
<evidence type="ECO:0000313" key="2">
    <source>
        <dbReference type="EMBL" id="CAG6463165.1"/>
    </source>
</evidence>
<dbReference type="EMBL" id="HBUE01047466">
    <property type="protein sequence ID" value="CAG6463165.1"/>
    <property type="molecule type" value="Transcribed_RNA"/>
</dbReference>
<evidence type="ECO:0000256" key="1">
    <source>
        <dbReference type="SAM" id="MobiDB-lite"/>
    </source>
</evidence>
<organism evidence="2">
    <name type="scientific">Culex pipiens</name>
    <name type="common">House mosquito</name>
    <dbReference type="NCBI Taxonomy" id="7175"/>
    <lineage>
        <taxon>Eukaryota</taxon>
        <taxon>Metazoa</taxon>
        <taxon>Ecdysozoa</taxon>
        <taxon>Arthropoda</taxon>
        <taxon>Hexapoda</taxon>
        <taxon>Insecta</taxon>
        <taxon>Pterygota</taxon>
        <taxon>Neoptera</taxon>
        <taxon>Endopterygota</taxon>
        <taxon>Diptera</taxon>
        <taxon>Nematocera</taxon>
        <taxon>Culicoidea</taxon>
        <taxon>Culicidae</taxon>
        <taxon>Culicinae</taxon>
        <taxon>Culicini</taxon>
        <taxon>Culex</taxon>
        <taxon>Culex</taxon>
    </lineage>
</organism>
<reference evidence="2" key="1">
    <citation type="submission" date="2021-05" db="EMBL/GenBank/DDBJ databases">
        <authorList>
            <person name="Alioto T."/>
            <person name="Alioto T."/>
            <person name="Gomez Garrido J."/>
        </authorList>
    </citation>
    <scope>NUCLEOTIDE SEQUENCE</scope>
</reference>
<feature type="region of interest" description="Disordered" evidence="1">
    <location>
        <begin position="26"/>
        <end position="45"/>
    </location>
</feature>
<accession>A0A8D8AWX1</accession>
<protein>
    <submittedName>
        <fullName evidence="2">(northern house mosquito) hypothetical protein</fullName>
    </submittedName>
</protein>
<dbReference type="AlphaFoldDB" id="A0A8D8AWX1"/>